<evidence type="ECO:0000256" key="1">
    <source>
        <dbReference type="ARBA" id="ARBA00004123"/>
    </source>
</evidence>
<name>A0A8H3XHH9_GIGMA</name>
<organism evidence="7 8">
    <name type="scientific">Gigaspora margarita</name>
    <dbReference type="NCBI Taxonomy" id="4874"/>
    <lineage>
        <taxon>Eukaryota</taxon>
        <taxon>Fungi</taxon>
        <taxon>Fungi incertae sedis</taxon>
        <taxon>Mucoromycota</taxon>
        <taxon>Glomeromycotina</taxon>
        <taxon>Glomeromycetes</taxon>
        <taxon>Diversisporales</taxon>
        <taxon>Gigasporaceae</taxon>
        <taxon>Gigaspora</taxon>
    </lineage>
</organism>
<keyword evidence="2" id="KW-0479">Metal-binding</keyword>
<evidence type="ECO:0000313" key="7">
    <source>
        <dbReference type="EMBL" id="KAF0467315.1"/>
    </source>
</evidence>
<dbReference type="OrthoDB" id="2424940at2759"/>
<gene>
    <name evidence="7" type="ORF">F8M41_026033</name>
</gene>
<dbReference type="PANTHER" id="PTHR46481">
    <property type="entry name" value="ZINC FINGER BED DOMAIN-CONTAINING PROTEIN 4"/>
    <property type="match status" value="1"/>
</dbReference>
<accession>A0A8H3XHH9</accession>
<evidence type="ECO:0000259" key="6">
    <source>
        <dbReference type="Pfam" id="PF04937"/>
    </source>
</evidence>
<dbReference type="Proteomes" id="UP000439903">
    <property type="component" value="Unassembled WGS sequence"/>
</dbReference>
<dbReference type="InterPro" id="IPR012337">
    <property type="entry name" value="RNaseH-like_sf"/>
</dbReference>
<keyword evidence="8" id="KW-1185">Reference proteome</keyword>
<keyword evidence="4" id="KW-0862">Zinc</keyword>
<protein>
    <submittedName>
        <fullName evidence="7">Zinc finger bed domain-containing protein 1-like</fullName>
    </submittedName>
</protein>
<dbReference type="EMBL" id="WTPW01000956">
    <property type="protein sequence ID" value="KAF0467315.1"/>
    <property type="molecule type" value="Genomic_DNA"/>
</dbReference>
<evidence type="ECO:0000256" key="2">
    <source>
        <dbReference type="ARBA" id="ARBA00022723"/>
    </source>
</evidence>
<evidence type="ECO:0000256" key="4">
    <source>
        <dbReference type="ARBA" id="ARBA00022833"/>
    </source>
</evidence>
<evidence type="ECO:0000313" key="8">
    <source>
        <dbReference type="Proteomes" id="UP000439903"/>
    </source>
</evidence>
<dbReference type="GO" id="GO:0005634">
    <property type="term" value="C:nucleus"/>
    <property type="evidence" value="ECO:0007669"/>
    <property type="project" value="UniProtKB-SubCell"/>
</dbReference>
<feature type="domain" description="DUF659" evidence="6">
    <location>
        <begin position="157"/>
        <end position="241"/>
    </location>
</feature>
<reference evidence="7 8" key="1">
    <citation type="journal article" date="2019" name="Environ. Microbiol.">
        <title>At the nexus of three kingdoms: the genome of the mycorrhizal fungus Gigaspora margarita provides insights into plant, endobacterial and fungal interactions.</title>
        <authorList>
            <person name="Venice F."/>
            <person name="Ghignone S."/>
            <person name="Salvioli di Fossalunga A."/>
            <person name="Amselem J."/>
            <person name="Novero M."/>
            <person name="Xianan X."/>
            <person name="Sedzielewska Toro K."/>
            <person name="Morin E."/>
            <person name="Lipzen A."/>
            <person name="Grigoriev I.V."/>
            <person name="Henrissat B."/>
            <person name="Martin F.M."/>
            <person name="Bonfante P."/>
        </authorList>
    </citation>
    <scope>NUCLEOTIDE SEQUENCE [LARGE SCALE GENOMIC DNA]</scope>
    <source>
        <strain evidence="7 8">BEG34</strain>
    </source>
</reference>
<proteinExistence type="predicted"/>
<dbReference type="InterPro" id="IPR007021">
    <property type="entry name" value="DUF659"/>
</dbReference>
<sequence>MSLHDSTSVTYNSSSMALQYSSEETEKKICPKLPGRRQPDPLEIHLAKECENENLDNEIREKYQEIVIQRQKLKEKTQAVDYAIIKAFAMCRLLFSITENSWFIDILKYLRFSYTLPICEYLANTLLSEEVIKVNWKTEEYLKTANNLTLGLDEFLYSFHDLSHVSHTADLLFDEIEKILIKIGPEKFIEIISDNASAIFAARRQINQKYPFIFNFRCIVHFVNLISQNILKCGLPARILKYCNKLYRCFKASYLAKSYLKKYIEKFNIHGGELKIFIETR</sequence>
<comment type="caution">
    <text evidence="7">The sequence shown here is derived from an EMBL/GenBank/DDBJ whole genome shotgun (WGS) entry which is preliminary data.</text>
</comment>
<evidence type="ECO:0000256" key="5">
    <source>
        <dbReference type="ARBA" id="ARBA00023242"/>
    </source>
</evidence>
<evidence type="ECO:0000256" key="3">
    <source>
        <dbReference type="ARBA" id="ARBA00022771"/>
    </source>
</evidence>
<keyword evidence="5" id="KW-0539">Nucleus</keyword>
<dbReference type="InterPro" id="IPR052035">
    <property type="entry name" value="ZnF_BED_domain_contain"/>
</dbReference>
<dbReference type="SUPFAM" id="SSF53098">
    <property type="entry name" value="Ribonuclease H-like"/>
    <property type="match status" value="1"/>
</dbReference>
<dbReference type="PANTHER" id="PTHR46481:SF10">
    <property type="entry name" value="ZINC FINGER BED DOMAIN-CONTAINING PROTEIN 39"/>
    <property type="match status" value="1"/>
</dbReference>
<dbReference type="GO" id="GO:0008270">
    <property type="term" value="F:zinc ion binding"/>
    <property type="evidence" value="ECO:0007669"/>
    <property type="project" value="UniProtKB-KW"/>
</dbReference>
<keyword evidence="3" id="KW-0863">Zinc-finger</keyword>
<comment type="subcellular location">
    <subcellularLocation>
        <location evidence="1">Nucleus</location>
    </subcellularLocation>
</comment>
<dbReference type="Pfam" id="PF04937">
    <property type="entry name" value="DUF659"/>
    <property type="match status" value="1"/>
</dbReference>
<dbReference type="AlphaFoldDB" id="A0A8H3XHH9"/>